<keyword evidence="10" id="KW-1185">Reference proteome</keyword>
<dbReference type="Proteomes" id="UP001152320">
    <property type="component" value="Chromosome 5"/>
</dbReference>
<dbReference type="PANTHER" id="PTHR11949:SF53">
    <property type="entry name" value="IRF TRYPTOPHAN PENTAD REPEAT DOMAIN-CONTAINING PROTEIN"/>
    <property type="match status" value="1"/>
</dbReference>
<gene>
    <name evidence="9" type="ORF">HOLleu_12839</name>
</gene>
<protein>
    <submittedName>
        <fullName evidence="9">Interferon regulatory factor 8</fullName>
    </submittedName>
</protein>
<keyword evidence="6" id="KW-0539">Nucleus</keyword>
<dbReference type="InterPro" id="IPR008984">
    <property type="entry name" value="SMAD_FHA_dom_sf"/>
</dbReference>
<keyword evidence="3" id="KW-0238">DNA-binding</keyword>
<keyword evidence="2" id="KW-0805">Transcription regulation</keyword>
<reference evidence="9" key="1">
    <citation type="submission" date="2021-10" db="EMBL/GenBank/DDBJ databases">
        <title>Tropical sea cucumber genome reveals ecological adaptation and Cuvierian tubules defense mechanism.</title>
        <authorList>
            <person name="Chen T."/>
        </authorList>
    </citation>
    <scope>NUCLEOTIDE SEQUENCE</scope>
    <source>
        <strain evidence="9">Nanhai2018</strain>
        <tissue evidence="9">Muscle</tissue>
    </source>
</reference>
<keyword evidence="5" id="KW-0804">Transcription</keyword>
<evidence type="ECO:0000256" key="6">
    <source>
        <dbReference type="ARBA" id="ARBA00023242"/>
    </source>
</evidence>
<comment type="subcellular location">
    <subcellularLocation>
        <location evidence="1">Nucleus</location>
    </subcellularLocation>
</comment>
<dbReference type="Pfam" id="PF00605">
    <property type="entry name" value="IRF"/>
    <property type="match status" value="1"/>
</dbReference>
<dbReference type="GO" id="GO:0045944">
    <property type="term" value="P:positive regulation of transcription by RNA polymerase II"/>
    <property type="evidence" value="ECO:0007669"/>
    <property type="project" value="UniProtKB-ARBA"/>
</dbReference>
<dbReference type="GO" id="GO:0005634">
    <property type="term" value="C:nucleus"/>
    <property type="evidence" value="ECO:0007669"/>
    <property type="project" value="UniProtKB-SubCell"/>
</dbReference>
<evidence type="ECO:0000313" key="9">
    <source>
        <dbReference type="EMBL" id="KAJ8041908.1"/>
    </source>
</evidence>
<dbReference type="InterPro" id="IPR001346">
    <property type="entry name" value="Interferon_reg_fact_DNA-bd_dom"/>
</dbReference>
<sequence>MADEPSTLHNGRQRLRPWLINEINSGKIKGLVWINQEKTMFKIPWKHAGKQDYDPEEDSKIFKRWSENTGKYKKGVNPEEPAVWKTRLRTALNKLPDIQEVTEKTMLDIPEPYRVYRLLPKSSKGHGHPQKSPRPPSGSEPNYAFSNYDHRRPPNDFYHGATPEFSSALSNLSSQWSQLPVATPKPFPVQGPYYHPADERIRPSHYGQDPYSQRMQQPFGRDPQDLAAVLDAIAPEDDGRNMMPPQMTGLQPYFHGNNNDPNQADQYVNYQTGGYVPNQEYYPPFTASPAPTTGYYPENQFGISSQANQQQVSIQQQQQQQQQQCLVYSEASEPNDVVMNELPPADCLPAEHEFELLVFYRSEKVVSKHINTLSGCHIYFNKSTNNHLQSEVIVLPSESVVEPPLMTDKLAGLTRSILDATEGGLTLQVKNKCIYVTRFCRSALFWSSSLHPHKIEKVERYKETVVFDLVEFSNRIKNYVCRHGDSPPLPAVYFGVAQNWTVNSPLKNCLISIVVRPLRSVEQLRTMNNQAKSLPLSIHSGMLQFSGASIDRDSFEDYPAEILAAGNYPFDPLTEEVFIQSEGDSPSP</sequence>
<dbReference type="InterPro" id="IPR036388">
    <property type="entry name" value="WH-like_DNA-bd_sf"/>
</dbReference>
<dbReference type="OrthoDB" id="6538197at2759"/>
<dbReference type="FunFam" id="1.10.10.10:FF:000041">
    <property type="entry name" value="Interferon regulatory factor 4"/>
    <property type="match status" value="1"/>
</dbReference>
<dbReference type="GO" id="GO:0000981">
    <property type="term" value="F:DNA-binding transcription factor activity, RNA polymerase II-specific"/>
    <property type="evidence" value="ECO:0007669"/>
    <property type="project" value="TreeGrafter"/>
</dbReference>
<dbReference type="AlphaFoldDB" id="A0A9Q1HE63"/>
<accession>A0A9Q1HE63</accession>
<keyword evidence="4" id="KW-0010">Activator</keyword>
<feature type="region of interest" description="Disordered" evidence="7">
    <location>
        <begin position="120"/>
        <end position="162"/>
    </location>
</feature>
<dbReference type="GO" id="GO:0000978">
    <property type="term" value="F:RNA polymerase II cis-regulatory region sequence-specific DNA binding"/>
    <property type="evidence" value="ECO:0007669"/>
    <property type="project" value="TreeGrafter"/>
</dbReference>
<evidence type="ECO:0000259" key="8">
    <source>
        <dbReference type="PROSITE" id="PS51507"/>
    </source>
</evidence>
<dbReference type="Gene3D" id="2.60.200.10">
    <property type="match status" value="1"/>
</dbReference>
<dbReference type="SMART" id="SM01243">
    <property type="entry name" value="IRF-3"/>
    <property type="match status" value="1"/>
</dbReference>
<dbReference type="PANTHER" id="PTHR11949">
    <property type="entry name" value="INTERFERON REGULATORY FACTOR"/>
    <property type="match status" value="1"/>
</dbReference>
<dbReference type="GO" id="GO:0002376">
    <property type="term" value="P:immune system process"/>
    <property type="evidence" value="ECO:0007669"/>
    <property type="project" value="TreeGrafter"/>
</dbReference>
<comment type="caution">
    <text evidence="9">The sequence shown here is derived from an EMBL/GenBank/DDBJ whole genome shotgun (WGS) entry which is preliminary data.</text>
</comment>
<dbReference type="SMART" id="SM00348">
    <property type="entry name" value="IRF"/>
    <property type="match status" value="1"/>
</dbReference>
<proteinExistence type="predicted"/>
<evidence type="ECO:0000256" key="3">
    <source>
        <dbReference type="ARBA" id="ARBA00023125"/>
    </source>
</evidence>
<evidence type="ECO:0000256" key="2">
    <source>
        <dbReference type="ARBA" id="ARBA00023015"/>
    </source>
</evidence>
<dbReference type="CDD" id="cd00103">
    <property type="entry name" value="IRF"/>
    <property type="match status" value="1"/>
</dbReference>
<dbReference type="InterPro" id="IPR019471">
    <property type="entry name" value="Interferon_reg_factor-3"/>
</dbReference>
<feature type="domain" description="IRF tryptophan pentad repeat" evidence="8">
    <location>
        <begin position="12"/>
        <end position="120"/>
    </location>
</feature>
<dbReference type="Pfam" id="PF10401">
    <property type="entry name" value="IRF-3"/>
    <property type="match status" value="1"/>
</dbReference>
<evidence type="ECO:0000256" key="7">
    <source>
        <dbReference type="SAM" id="MobiDB-lite"/>
    </source>
</evidence>
<dbReference type="InterPro" id="IPR036390">
    <property type="entry name" value="WH_DNA-bd_sf"/>
</dbReference>
<dbReference type="EMBL" id="JAIZAY010000005">
    <property type="protein sequence ID" value="KAJ8041908.1"/>
    <property type="molecule type" value="Genomic_DNA"/>
</dbReference>
<dbReference type="SUPFAM" id="SSF49879">
    <property type="entry name" value="SMAD/FHA domain"/>
    <property type="match status" value="1"/>
</dbReference>
<evidence type="ECO:0000256" key="4">
    <source>
        <dbReference type="ARBA" id="ARBA00023159"/>
    </source>
</evidence>
<dbReference type="Gene3D" id="1.10.10.10">
    <property type="entry name" value="Winged helix-like DNA-binding domain superfamily/Winged helix DNA-binding domain"/>
    <property type="match status" value="1"/>
</dbReference>
<evidence type="ECO:0000256" key="5">
    <source>
        <dbReference type="ARBA" id="ARBA00023163"/>
    </source>
</evidence>
<organism evidence="9 10">
    <name type="scientific">Holothuria leucospilota</name>
    <name type="common">Black long sea cucumber</name>
    <name type="synonym">Mertensiothuria leucospilota</name>
    <dbReference type="NCBI Taxonomy" id="206669"/>
    <lineage>
        <taxon>Eukaryota</taxon>
        <taxon>Metazoa</taxon>
        <taxon>Echinodermata</taxon>
        <taxon>Eleutherozoa</taxon>
        <taxon>Echinozoa</taxon>
        <taxon>Holothuroidea</taxon>
        <taxon>Aspidochirotacea</taxon>
        <taxon>Aspidochirotida</taxon>
        <taxon>Holothuriidae</taxon>
        <taxon>Holothuria</taxon>
    </lineage>
</organism>
<evidence type="ECO:0000256" key="1">
    <source>
        <dbReference type="ARBA" id="ARBA00004123"/>
    </source>
</evidence>
<evidence type="ECO:0000313" key="10">
    <source>
        <dbReference type="Proteomes" id="UP001152320"/>
    </source>
</evidence>
<name>A0A9Q1HE63_HOLLE</name>
<dbReference type="InterPro" id="IPR017855">
    <property type="entry name" value="SMAD-like_dom_sf"/>
</dbReference>
<dbReference type="PRINTS" id="PR00267">
    <property type="entry name" value="INTFRNREGFCT"/>
</dbReference>
<dbReference type="SUPFAM" id="SSF46785">
    <property type="entry name" value="Winged helix' DNA-binding domain"/>
    <property type="match status" value="1"/>
</dbReference>
<dbReference type="PROSITE" id="PS51507">
    <property type="entry name" value="IRF_2"/>
    <property type="match status" value="1"/>
</dbReference>